<dbReference type="PROSITE" id="PS50815">
    <property type="entry name" value="HORMA"/>
    <property type="match status" value="1"/>
</dbReference>
<dbReference type="VEuPathDB" id="PlasmoDB:PRELSG_0607100"/>
<gene>
    <name evidence="2" type="ORF">PRELSG_0607100</name>
</gene>
<dbReference type="Proteomes" id="UP000220158">
    <property type="component" value="Chromosome 6"/>
</dbReference>
<dbReference type="InterPro" id="IPR045091">
    <property type="entry name" value="Mad2-like"/>
</dbReference>
<reference evidence="2 3" key="1">
    <citation type="submission" date="2015-04" db="EMBL/GenBank/DDBJ databases">
        <authorList>
            <consortium name="Pathogen Informatics"/>
        </authorList>
    </citation>
    <scope>NUCLEOTIDE SEQUENCE [LARGE SCALE GENOMIC DNA]</scope>
    <source>
        <strain evidence="2 3">SGS1</strain>
    </source>
</reference>
<dbReference type="InterPro" id="IPR036570">
    <property type="entry name" value="HORMA_dom_sf"/>
</dbReference>
<dbReference type="InterPro" id="IPR003511">
    <property type="entry name" value="HORMA_dom"/>
</dbReference>
<dbReference type="GO" id="GO:0016035">
    <property type="term" value="C:zeta DNA polymerase complex"/>
    <property type="evidence" value="ECO:0007669"/>
    <property type="project" value="TreeGrafter"/>
</dbReference>
<accession>A0A1J1H3G5</accession>
<dbReference type="EMBL" id="LN835301">
    <property type="protein sequence ID" value="CRG99096.1"/>
    <property type="molecule type" value="Genomic_DNA"/>
</dbReference>
<dbReference type="Gene3D" id="3.30.900.10">
    <property type="entry name" value="HORMA domain"/>
    <property type="match status" value="1"/>
</dbReference>
<evidence type="ECO:0000259" key="1">
    <source>
        <dbReference type="PROSITE" id="PS50815"/>
    </source>
</evidence>
<feature type="domain" description="HORMA" evidence="1">
    <location>
        <begin position="1"/>
        <end position="194"/>
    </location>
</feature>
<dbReference type="SUPFAM" id="SSF56019">
    <property type="entry name" value="The spindle assembly checkpoint protein mad2"/>
    <property type="match status" value="1"/>
</dbReference>
<proteinExistence type="predicted"/>
<evidence type="ECO:0000313" key="2">
    <source>
        <dbReference type="EMBL" id="CRG99096.1"/>
    </source>
</evidence>
<protein>
    <submittedName>
        <fullName evidence="2">HORMA domain protein, putative</fullName>
    </submittedName>
</protein>
<dbReference type="PANTHER" id="PTHR11842">
    <property type="entry name" value="MITOTIC SPINDLE ASSEMBLY CHECKPOINT PROTEIN MAD2"/>
    <property type="match status" value="1"/>
</dbReference>
<name>A0A1J1H3G5_PLARL</name>
<sequence>METYLFEFIEAFTHLILYITSIYSNEYFEKRRKFNALIWHCTNKEVEKYIQQALYPIKKFLLNKSLYKFRIILKNLKNEVLNIYTVEFEQFYKNYTQFSYSSFEQFVWDFFTYIEMQIYENYNIEKTFEISFDILRDDEDNILLNENLKDDWELISYDNLDIFDKKILKSMNISDENSSNPICQIYVESRKSIN</sequence>
<dbReference type="AlphaFoldDB" id="A0A1J1H3G5"/>
<dbReference type="RefSeq" id="XP_028532104.1">
    <property type="nucleotide sequence ID" value="XM_028675524.1"/>
</dbReference>
<dbReference type="PANTHER" id="PTHR11842:SF10">
    <property type="entry name" value="MITOTIC SPINDLE ASSEMBLY CHECKPOINT PROTEIN MAD2B"/>
    <property type="match status" value="1"/>
</dbReference>
<dbReference type="KEGG" id="prel:PRELSG_0607100"/>
<organism evidence="2 3">
    <name type="scientific">Plasmodium relictum</name>
    <dbReference type="NCBI Taxonomy" id="85471"/>
    <lineage>
        <taxon>Eukaryota</taxon>
        <taxon>Sar</taxon>
        <taxon>Alveolata</taxon>
        <taxon>Apicomplexa</taxon>
        <taxon>Aconoidasida</taxon>
        <taxon>Haemosporida</taxon>
        <taxon>Plasmodiidae</taxon>
        <taxon>Plasmodium</taxon>
        <taxon>Plasmodium (Haemamoeba)</taxon>
    </lineage>
</organism>
<dbReference type="OrthoDB" id="21254at2759"/>
<dbReference type="GeneID" id="39735197"/>
<keyword evidence="3" id="KW-1185">Reference proteome</keyword>
<dbReference type="OMA" id="VWDLFTY"/>
<evidence type="ECO:0000313" key="3">
    <source>
        <dbReference type="Proteomes" id="UP000220158"/>
    </source>
</evidence>